<protein>
    <submittedName>
        <fullName evidence="1">Uncharacterized protein</fullName>
    </submittedName>
</protein>
<accession>A0A9D4DLH3</accession>
<dbReference type="AlphaFoldDB" id="A0A9D4DLH3"/>
<evidence type="ECO:0000313" key="2">
    <source>
        <dbReference type="Proteomes" id="UP000828390"/>
    </source>
</evidence>
<name>A0A9D4DLH3_DREPO</name>
<sequence>MLAEACALWLDLLANDDLQPHHKRVSQRFNQAMTTSHFLANAVHPVNSGQKLTPSHHSVVQ</sequence>
<proteinExistence type="predicted"/>
<keyword evidence="2" id="KW-1185">Reference proteome</keyword>
<dbReference type="Proteomes" id="UP000828390">
    <property type="component" value="Unassembled WGS sequence"/>
</dbReference>
<evidence type="ECO:0000313" key="1">
    <source>
        <dbReference type="EMBL" id="KAH3750545.1"/>
    </source>
</evidence>
<dbReference type="EMBL" id="JAIWYP010000010">
    <property type="protein sequence ID" value="KAH3750545.1"/>
    <property type="molecule type" value="Genomic_DNA"/>
</dbReference>
<gene>
    <name evidence="1" type="ORF">DPMN_185072</name>
</gene>
<reference evidence="1" key="2">
    <citation type="submission" date="2020-11" db="EMBL/GenBank/DDBJ databases">
        <authorList>
            <person name="McCartney M.A."/>
            <person name="Auch B."/>
            <person name="Kono T."/>
            <person name="Mallez S."/>
            <person name="Becker A."/>
            <person name="Gohl D.M."/>
            <person name="Silverstein K.A.T."/>
            <person name="Koren S."/>
            <person name="Bechman K.B."/>
            <person name="Herman A."/>
            <person name="Abrahante J.E."/>
            <person name="Garbe J."/>
        </authorList>
    </citation>
    <scope>NUCLEOTIDE SEQUENCE</scope>
    <source>
        <strain evidence="1">Duluth1</strain>
        <tissue evidence="1">Whole animal</tissue>
    </source>
</reference>
<organism evidence="1 2">
    <name type="scientific">Dreissena polymorpha</name>
    <name type="common">Zebra mussel</name>
    <name type="synonym">Mytilus polymorpha</name>
    <dbReference type="NCBI Taxonomy" id="45954"/>
    <lineage>
        <taxon>Eukaryota</taxon>
        <taxon>Metazoa</taxon>
        <taxon>Spiralia</taxon>
        <taxon>Lophotrochozoa</taxon>
        <taxon>Mollusca</taxon>
        <taxon>Bivalvia</taxon>
        <taxon>Autobranchia</taxon>
        <taxon>Heteroconchia</taxon>
        <taxon>Euheterodonta</taxon>
        <taxon>Imparidentia</taxon>
        <taxon>Neoheterodontei</taxon>
        <taxon>Myida</taxon>
        <taxon>Dreissenoidea</taxon>
        <taxon>Dreissenidae</taxon>
        <taxon>Dreissena</taxon>
    </lineage>
</organism>
<reference evidence="1" key="1">
    <citation type="journal article" date="2019" name="bioRxiv">
        <title>The Genome of the Zebra Mussel, Dreissena polymorpha: A Resource for Invasive Species Research.</title>
        <authorList>
            <person name="McCartney M.A."/>
            <person name="Auch B."/>
            <person name="Kono T."/>
            <person name="Mallez S."/>
            <person name="Zhang Y."/>
            <person name="Obille A."/>
            <person name="Becker A."/>
            <person name="Abrahante J.E."/>
            <person name="Garbe J."/>
            <person name="Badalamenti J.P."/>
            <person name="Herman A."/>
            <person name="Mangelson H."/>
            <person name="Liachko I."/>
            <person name="Sullivan S."/>
            <person name="Sone E.D."/>
            <person name="Koren S."/>
            <person name="Silverstein K.A.T."/>
            <person name="Beckman K.B."/>
            <person name="Gohl D.M."/>
        </authorList>
    </citation>
    <scope>NUCLEOTIDE SEQUENCE</scope>
    <source>
        <strain evidence="1">Duluth1</strain>
        <tissue evidence="1">Whole animal</tissue>
    </source>
</reference>
<comment type="caution">
    <text evidence="1">The sequence shown here is derived from an EMBL/GenBank/DDBJ whole genome shotgun (WGS) entry which is preliminary data.</text>
</comment>